<proteinExistence type="predicted"/>
<accession>A0ABR3JGE5</accession>
<organism evidence="1 2">
    <name type="scientific">Hohenbuehelia grisea</name>
    <dbReference type="NCBI Taxonomy" id="104357"/>
    <lineage>
        <taxon>Eukaryota</taxon>
        <taxon>Fungi</taxon>
        <taxon>Dikarya</taxon>
        <taxon>Basidiomycota</taxon>
        <taxon>Agaricomycotina</taxon>
        <taxon>Agaricomycetes</taxon>
        <taxon>Agaricomycetidae</taxon>
        <taxon>Agaricales</taxon>
        <taxon>Pleurotineae</taxon>
        <taxon>Pleurotaceae</taxon>
        <taxon>Hohenbuehelia</taxon>
    </lineage>
</organism>
<name>A0ABR3JGE5_9AGAR</name>
<dbReference type="EMBL" id="JASNQZ010000008">
    <property type="protein sequence ID" value="KAL0954281.1"/>
    <property type="molecule type" value="Genomic_DNA"/>
</dbReference>
<dbReference type="InterPro" id="IPR016190">
    <property type="entry name" value="Transl_init_fac_IF2/IF5_Zn-bd"/>
</dbReference>
<comment type="caution">
    <text evidence="1">The sequence shown here is derived from an EMBL/GenBank/DDBJ whole genome shotgun (WGS) entry which is preliminary data.</text>
</comment>
<dbReference type="SUPFAM" id="SSF75689">
    <property type="entry name" value="Zinc-binding domain of translation initiation factor 2 beta"/>
    <property type="match status" value="1"/>
</dbReference>
<gene>
    <name evidence="1" type="ORF">HGRIS_005409</name>
</gene>
<evidence type="ECO:0000313" key="1">
    <source>
        <dbReference type="EMBL" id="KAL0954281.1"/>
    </source>
</evidence>
<dbReference type="Proteomes" id="UP001556367">
    <property type="component" value="Unassembled WGS sequence"/>
</dbReference>
<protein>
    <submittedName>
        <fullName evidence="1">Uncharacterized protein</fullName>
    </submittedName>
</protein>
<reference evidence="2" key="1">
    <citation type="submission" date="2024-06" db="EMBL/GenBank/DDBJ databases">
        <title>Multi-omics analyses provide insights into the biosynthesis of the anticancer antibiotic pleurotin in Hohenbuehelia grisea.</title>
        <authorList>
            <person name="Weaver J.A."/>
            <person name="Alberti F."/>
        </authorList>
    </citation>
    <scope>NUCLEOTIDE SEQUENCE [LARGE SCALE GENOMIC DNA]</scope>
    <source>
        <strain evidence="2">T-177</strain>
    </source>
</reference>
<sequence>MMVPSTARMLISTTTPTSATIHLLTPTHPFGVDAGTETWLKSDRDYTYPELLTCFCTSHHATSPDLLPPSLKRYMIATPSVHREGSNKSIFDHVTDICKRASSARTRLDTLLTQENRIFFMSCKSCGFKRSVNTSWNNKTG</sequence>
<keyword evidence="2" id="KW-1185">Reference proteome</keyword>
<evidence type="ECO:0000313" key="2">
    <source>
        <dbReference type="Proteomes" id="UP001556367"/>
    </source>
</evidence>